<dbReference type="EMBL" id="JANJYJ010000002">
    <property type="protein sequence ID" value="KAK3225697.1"/>
    <property type="molecule type" value="Genomic_DNA"/>
</dbReference>
<dbReference type="AlphaFoldDB" id="A0AAE0EFB9"/>
<evidence type="ECO:0000313" key="1">
    <source>
        <dbReference type="EMBL" id="KAK3225697.1"/>
    </source>
</evidence>
<reference evidence="1" key="1">
    <citation type="journal article" date="2023" name="Plant J.">
        <title>Genome sequences and population genomics provide insights into the demographic history, inbreeding, and mutation load of two 'living fossil' tree species of Dipteronia.</title>
        <authorList>
            <person name="Feng Y."/>
            <person name="Comes H.P."/>
            <person name="Chen J."/>
            <person name="Zhu S."/>
            <person name="Lu R."/>
            <person name="Zhang X."/>
            <person name="Li P."/>
            <person name="Qiu J."/>
            <person name="Olsen K.M."/>
            <person name="Qiu Y."/>
        </authorList>
    </citation>
    <scope>NUCLEOTIDE SEQUENCE</scope>
    <source>
        <strain evidence="1">NBL</strain>
    </source>
</reference>
<feature type="non-terminal residue" evidence="1">
    <location>
        <position position="1"/>
    </location>
</feature>
<gene>
    <name evidence="1" type="ORF">Dsin_005559</name>
</gene>
<name>A0AAE0EFB9_9ROSI</name>
<protein>
    <recommendedName>
        <fullName evidence="3">Protein FAR1-RELATED SEQUENCE</fullName>
    </recommendedName>
</protein>
<dbReference type="PANTHER" id="PTHR47718">
    <property type="entry name" value="OS01G0519700 PROTEIN"/>
    <property type="match status" value="1"/>
</dbReference>
<keyword evidence="2" id="KW-1185">Reference proteome</keyword>
<evidence type="ECO:0000313" key="2">
    <source>
        <dbReference type="Proteomes" id="UP001281410"/>
    </source>
</evidence>
<sequence>AVGFGVRLSNKIHGSEGRITSRVYVCEKEDRDMNKYSVRAFEKNHCHKLATFCKVAWVRSHRNIDTKDLSQIDAMGKGCIRPCLTYEYMVNQKGGYSKIGFT</sequence>
<dbReference type="Proteomes" id="UP001281410">
    <property type="component" value="Unassembled WGS sequence"/>
</dbReference>
<proteinExistence type="predicted"/>
<comment type="caution">
    <text evidence="1">The sequence shown here is derived from an EMBL/GenBank/DDBJ whole genome shotgun (WGS) entry which is preliminary data.</text>
</comment>
<organism evidence="1 2">
    <name type="scientific">Dipteronia sinensis</name>
    <dbReference type="NCBI Taxonomy" id="43782"/>
    <lineage>
        <taxon>Eukaryota</taxon>
        <taxon>Viridiplantae</taxon>
        <taxon>Streptophyta</taxon>
        <taxon>Embryophyta</taxon>
        <taxon>Tracheophyta</taxon>
        <taxon>Spermatophyta</taxon>
        <taxon>Magnoliopsida</taxon>
        <taxon>eudicotyledons</taxon>
        <taxon>Gunneridae</taxon>
        <taxon>Pentapetalae</taxon>
        <taxon>rosids</taxon>
        <taxon>malvids</taxon>
        <taxon>Sapindales</taxon>
        <taxon>Sapindaceae</taxon>
        <taxon>Hippocastanoideae</taxon>
        <taxon>Acereae</taxon>
        <taxon>Dipteronia</taxon>
    </lineage>
</organism>
<accession>A0AAE0EFB9</accession>
<evidence type="ECO:0008006" key="3">
    <source>
        <dbReference type="Google" id="ProtNLM"/>
    </source>
</evidence>